<dbReference type="InterPro" id="IPR009030">
    <property type="entry name" value="Growth_fac_rcpt_cys_sf"/>
</dbReference>
<feature type="domain" description="EGF-like" evidence="2">
    <location>
        <begin position="551"/>
        <end position="580"/>
    </location>
</feature>
<reference evidence="3 4" key="2">
    <citation type="journal article" date="2013" name="Genome Biol. Evol.">
        <title>Genome sequencing of Giardia lamblia genotypes A2 and B isolates (DH and GS) and comparative analysis with the genomes of genotypes A1 and E (WB and Pig).</title>
        <authorList>
            <person name="Adam R.D."/>
            <person name="Dahlstrom E.W."/>
            <person name="Martens C.A."/>
            <person name="Bruno D.P."/>
            <person name="Barbian K.D."/>
            <person name="Ricklefs S.M."/>
            <person name="Hernandez M.M."/>
            <person name="Narla N.P."/>
            <person name="Patel R.B."/>
            <person name="Porcella S.F."/>
            <person name="Nash T.E."/>
        </authorList>
    </citation>
    <scope>NUCLEOTIDE SEQUENCE [LARGE SCALE GENOMIC DNA]</scope>
    <source>
        <strain evidence="3 4">GS</strain>
    </source>
</reference>
<keyword evidence="1" id="KW-0812">Transmembrane</keyword>
<reference evidence="4" key="1">
    <citation type="submission" date="2012-02" db="EMBL/GenBank/DDBJ databases">
        <title>Genome sequencing of Giardia lamblia Genotypes A2 and B isolates (DH and GS) and comparative analysis with the genomes of Genotypes A1 and E (WB and Pig).</title>
        <authorList>
            <person name="Adam R."/>
            <person name="Dahlstrom E."/>
            <person name="Martens C."/>
            <person name="Bruno D."/>
            <person name="Barbian K."/>
            <person name="Porcella S.F."/>
            <person name="Nash T."/>
        </authorList>
    </citation>
    <scope>NUCLEOTIDE SEQUENCE</scope>
    <source>
        <strain evidence="4">GS</strain>
    </source>
</reference>
<sequence>VAASQLWCIYSSSNMDLHPTLGGCYDTRAAPGSGVCREARGGACVRYAEENSVDGGRHGTQSSRAHGSTEGVERVRKATCADNTNKCQTCKVQIGDSLYCSQCKTETANIAPVNGICKDVSSDTALCKTNAGGKCTQCDGQSFMYQGGCYQTGDPNLGNTLCTAASNGKCTQAAAGYFVPPGADNTHQSVVSCGDAANGVTLGDNKKYVGVADCAKCNAPRSLSAAGTATATCTECAAGFLHTPTGSTSCVSKCPEGYFEHTDSNTQKKTCQSCSGENTGLTPAGVGVAGCAACTYDSNKVTCTKCGTGKYLKSDGTCADSCAPNTEFVKNDPSNGNKCVSCGTVADGGIENCGECSLLPSASRAGAILITCTKCSTNNLSPLKNECMASCPAGTYAKDKVCTPCHTSCSSCSDAAESSCTACYPGSVLSKGADNTKGTCIPECTGRYAENCEAGMCTAVLGGSKYCSRCKSGFVPVDGLCVSATARAPTGCTPGDGVCSSCTGTYFLQSGGCYNTQTLPGSSVCTAVTGNNGQCTTCANGQAPNNGVCPACPAGCSTCSSSSTCTACLAGYYLSSSKCVKCDTDDSNIKGVPNCVSCAAPTSNTGTVTCYVTQEPTVDPTDPSVNKGGLSSGAIAGISVAVIAVVGGLVGFLCWWFVCRGKA</sequence>
<dbReference type="InterPro" id="IPR005127">
    <property type="entry name" value="Giardia_VSP"/>
</dbReference>
<dbReference type="OrthoDB" id="300641at2759"/>
<dbReference type="InterPro" id="IPR000742">
    <property type="entry name" value="EGF"/>
</dbReference>
<dbReference type="VEuPathDB" id="GiardiaDB:DHA2_152429"/>
<evidence type="ECO:0000259" key="2">
    <source>
        <dbReference type="SMART" id="SM00181"/>
    </source>
</evidence>
<dbReference type="AlphaFoldDB" id="V6TQK5"/>
<dbReference type="SMART" id="SM00181">
    <property type="entry name" value="EGF"/>
    <property type="match status" value="5"/>
</dbReference>
<dbReference type="SMART" id="SM00261">
    <property type="entry name" value="FU"/>
    <property type="match status" value="5"/>
</dbReference>
<feature type="domain" description="EGF-like" evidence="2">
    <location>
        <begin position="443"/>
        <end position="482"/>
    </location>
</feature>
<feature type="transmembrane region" description="Helical" evidence="1">
    <location>
        <begin position="634"/>
        <end position="658"/>
    </location>
</feature>
<dbReference type="VEuPathDB" id="GiardiaDB:QR46_4636"/>
<dbReference type="CDD" id="cd00064">
    <property type="entry name" value="FU"/>
    <property type="match status" value="1"/>
</dbReference>
<gene>
    <name evidence="3" type="ORF">GSB_154806</name>
</gene>
<dbReference type="Proteomes" id="UP000018040">
    <property type="component" value="Unassembled WGS sequence"/>
</dbReference>
<comment type="caution">
    <text evidence="3">The sequence shown here is derived from an EMBL/GenBank/DDBJ whole genome shotgun (WGS) entry which is preliminary data.</text>
</comment>
<feature type="domain" description="EGF-like" evidence="2">
    <location>
        <begin position="273"/>
        <end position="319"/>
    </location>
</feature>
<accession>V6TQK5</accession>
<keyword evidence="1" id="KW-1133">Transmembrane helix</keyword>
<keyword evidence="1" id="KW-0472">Membrane</keyword>
<proteinExistence type="predicted"/>
<evidence type="ECO:0000313" key="4">
    <source>
        <dbReference type="Proteomes" id="UP000018040"/>
    </source>
</evidence>
<dbReference type="PANTHER" id="PTHR23275">
    <property type="entry name" value="CABRIOLET.-RELATED"/>
    <property type="match status" value="1"/>
</dbReference>
<evidence type="ECO:0000256" key="1">
    <source>
        <dbReference type="SAM" id="Phobius"/>
    </source>
</evidence>
<dbReference type="PANTHER" id="PTHR23275:SF100">
    <property type="entry name" value="EGF-LIKE DOMAIN-CONTAINING PROTEIN"/>
    <property type="match status" value="1"/>
</dbReference>
<evidence type="ECO:0000313" key="3">
    <source>
        <dbReference type="EMBL" id="ESU40632.1"/>
    </source>
</evidence>
<feature type="domain" description="EGF-like" evidence="2">
    <location>
        <begin position="404"/>
        <end position="441"/>
    </location>
</feature>
<dbReference type="Gene3D" id="2.10.220.10">
    <property type="entry name" value="Hormone Receptor, Insulin-like Growth Factor Receptor 1, Chain A, domain 2"/>
    <property type="match status" value="4"/>
</dbReference>
<dbReference type="InterPro" id="IPR052798">
    <property type="entry name" value="Giardia_VSA"/>
</dbReference>
<feature type="domain" description="EGF-like" evidence="2">
    <location>
        <begin position="79"/>
        <end position="118"/>
    </location>
</feature>
<dbReference type="EMBL" id="AHHH01000193">
    <property type="protein sequence ID" value="ESU40632.1"/>
    <property type="molecule type" value="Genomic_DNA"/>
</dbReference>
<feature type="non-terminal residue" evidence="3">
    <location>
        <position position="1"/>
    </location>
</feature>
<dbReference type="SUPFAM" id="SSF57184">
    <property type="entry name" value="Growth factor receptor domain"/>
    <property type="match status" value="3"/>
</dbReference>
<organism evidence="3 4">
    <name type="scientific">Giardia intestinalis</name>
    <name type="common">Giardia lamblia</name>
    <dbReference type="NCBI Taxonomy" id="5741"/>
    <lineage>
        <taxon>Eukaryota</taxon>
        <taxon>Metamonada</taxon>
        <taxon>Diplomonadida</taxon>
        <taxon>Hexamitidae</taxon>
        <taxon>Giardiinae</taxon>
        <taxon>Giardia</taxon>
    </lineage>
</organism>
<name>V6TQK5_GIAIN</name>
<dbReference type="VEuPathDB" id="GiardiaDB:GL50581_1902"/>
<dbReference type="Pfam" id="PF03302">
    <property type="entry name" value="VSP"/>
    <property type="match status" value="3"/>
</dbReference>
<protein>
    <submittedName>
        <fullName evidence="3">Variant-specific surface protein</fullName>
    </submittedName>
</protein>
<dbReference type="VEuPathDB" id="GiardiaDB:GL50803_0087628"/>
<dbReference type="InterPro" id="IPR006212">
    <property type="entry name" value="Furin_repeat"/>
</dbReference>